<comment type="caution">
    <text evidence="2">The sequence shown here is derived from an EMBL/GenBank/DDBJ whole genome shotgun (WGS) entry which is preliminary data.</text>
</comment>
<reference evidence="2 3" key="1">
    <citation type="journal article" date="2018" name="PLoS ONE">
        <title>The draft genome of Kipferlia bialata reveals reductive genome evolution in fornicate parasites.</title>
        <authorList>
            <person name="Tanifuji G."/>
            <person name="Takabayashi S."/>
            <person name="Kume K."/>
            <person name="Takagi M."/>
            <person name="Nakayama T."/>
            <person name="Kamikawa R."/>
            <person name="Inagaki Y."/>
            <person name="Hashimoto T."/>
        </authorList>
    </citation>
    <scope>NUCLEOTIDE SEQUENCE [LARGE SCALE GENOMIC DNA]</scope>
    <source>
        <strain evidence="2">NY0173</strain>
    </source>
</reference>
<sequence>MGDRASNRTYLAGHPELKVFVTSMVAALISRRPDDPQSYISEWVRTPGLCDHIARQVGAGSWIDLLKQRGVYVDPEPEPEPTPEPSVPESEGEATEEISEASSDEVALSRSGSRGPSRPGSRPGSRSMRRGKSMGAIARRGSTLFGTESTGSMSRRGSTLLGSDNGNSGWMRSLSLPCVRDSGRVVMEQLSNSLKYKDTNTPFFCLVPDLATMAYSAPLAVARLAASLALLGGGVFTQKDHVDDHECEDAVPLIHVQAGNLLCPYPSPTIIGGDTGSGDWDDTATLGCIEHMAALAPCISGIGYMELCYGLKGVVDMWPDTLFVASNLRSSRVAMSMAMEKEGRRRWGVPEAPPWQEGDDDNADKSLKPSASATSLDLGVDEIPLSSKWVGGDDCVALLGCENVNPNIPNVYHFLPVLHRKSATVTVVLSLLSPDIPAIDTTTMPDYSGNVTAPTGESIGGTNEFCQVDPTGGDVFEITRRALLGTVTMLSRLGLEVKDFGVLFLSDNVIPADVIADIQFLRPSLTMGVHVLGRYSALSRRSRFYMIESGHYTKAEQLAMHALSDLRVCEAFERGIDMHHKSRFPFPPFLAPYSAKGDVTEGERDGAPCEFRSSGLRTPSFVVDTYSDTPLSTTNDPDVSSPYMVVAIPTIRASDSDDALDDVNTLIPAQRVQYPSLPLGPLTPLITSVLRAHINRTPGDLHVPQLKVDPGCAPFHCDFMAPSSLMARTTTPPLPTLLTHLCHQAGQRVVPSFAPAPFETPATPALGKRRANRGARAKVSVESAFSEEEEEEREKEKDKMRIPTFVTCLSQTMLLKDSMFGPLYQAVVRHHPHECEYVNPSLKEAIDYEGTQPTVCDGRDIRRHRVHVPADTTARSFRETFPGCFSPDAALFFGRTSLARLLTALVSILKRRLSTKTQGMVTPTLPDTPLLAGVGLVFDCANPDKSYLYNLTRMGQELFLKVQDTNAAGASSDGPMPSEIDTVAALAEEYRIHTFTCIYRLL</sequence>
<feature type="region of interest" description="Disordered" evidence="1">
    <location>
        <begin position="753"/>
        <end position="799"/>
    </location>
</feature>
<dbReference type="EMBL" id="BDIP01000591">
    <property type="protein sequence ID" value="GIQ82097.1"/>
    <property type="molecule type" value="Genomic_DNA"/>
</dbReference>
<evidence type="ECO:0000313" key="3">
    <source>
        <dbReference type="Proteomes" id="UP000265618"/>
    </source>
</evidence>
<feature type="region of interest" description="Disordered" evidence="1">
    <location>
        <begin position="73"/>
        <end position="166"/>
    </location>
</feature>
<proteinExistence type="predicted"/>
<gene>
    <name evidence="2" type="ORF">KIPB_003179</name>
</gene>
<accession>A0A9K3CSI4</accession>
<feature type="compositionally biased region" description="Basic residues" evidence="1">
    <location>
        <begin position="767"/>
        <end position="776"/>
    </location>
</feature>
<dbReference type="Proteomes" id="UP000265618">
    <property type="component" value="Unassembled WGS sequence"/>
</dbReference>
<feature type="region of interest" description="Disordered" evidence="1">
    <location>
        <begin position="343"/>
        <end position="370"/>
    </location>
</feature>
<evidence type="ECO:0000256" key="1">
    <source>
        <dbReference type="SAM" id="MobiDB-lite"/>
    </source>
</evidence>
<keyword evidence="3" id="KW-1185">Reference proteome</keyword>
<name>A0A9K3CSI4_9EUKA</name>
<dbReference type="AlphaFoldDB" id="A0A9K3CSI4"/>
<feature type="compositionally biased region" description="Low complexity" evidence="1">
    <location>
        <begin position="753"/>
        <end position="766"/>
    </location>
</feature>
<feature type="compositionally biased region" description="Polar residues" evidence="1">
    <location>
        <begin position="144"/>
        <end position="166"/>
    </location>
</feature>
<feature type="compositionally biased region" description="Acidic residues" evidence="1">
    <location>
        <begin position="90"/>
        <end position="103"/>
    </location>
</feature>
<evidence type="ECO:0000313" key="2">
    <source>
        <dbReference type="EMBL" id="GIQ82097.1"/>
    </source>
</evidence>
<protein>
    <submittedName>
        <fullName evidence="2">Uncharacterized protein</fullName>
    </submittedName>
</protein>
<organism evidence="2 3">
    <name type="scientific">Kipferlia bialata</name>
    <dbReference type="NCBI Taxonomy" id="797122"/>
    <lineage>
        <taxon>Eukaryota</taxon>
        <taxon>Metamonada</taxon>
        <taxon>Carpediemonas-like organisms</taxon>
        <taxon>Kipferlia</taxon>
    </lineage>
</organism>
<feature type="compositionally biased region" description="Low complexity" evidence="1">
    <location>
        <begin position="104"/>
        <end position="126"/>
    </location>
</feature>